<dbReference type="OrthoDB" id="9783597at2"/>
<reference evidence="2" key="1">
    <citation type="submission" date="2018-02" db="EMBL/GenBank/DDBJ databases">
        <authorList>
            <person name="Holder M.E."/>
            <person name="Ajami N.J."/>
            <person name="Petrosino J.F."/>
        </authorList>
    </citation>
    <scope>NUCLEOTIDE SEQUENCE [LARGE SCALE GENOMIC DNA]</scope>
    <source>
        <strain evidence="2">CCUG 47711</strain>
    </source>
</reference>
<name>A0A2S0KLH5_9FIRM</name>
<evidence type="ECO:0000313" key="1">
    <source>
        <dbReference type="EMBL" id="AVM41890.1"/>
    </source>
</evidence>
<dbReference type="Proteomes" id="UP000237947">
    <property type="component" value="Chromosome"/>
</dbReference>
<protein>
    <recommendedName>
        <fullName evidence="3">DUF4364 domain-containing protein</fullName>
    </recommendedName>
</protein>
<dbReference type="KEGG" id="fsa:C5Q98_00970"/>
<dbReference type="AlphaFoldDB" id="A0A2S0KLH5"/>
<accession>A0A2S0KLH5</accession>
<evidence type="ECO:0008006" key="3">
    <source>
        <dbReference type="Google" id="ProtNLM"/>
    </source>
</evidence>
<dbReference type="InterPro" id="IPR025374">
    <property type="entry name" value="DUF4364"/>
</dbReference>
<keyword evidence="2" id="KW-1185">Reference proteome</keyword>
<sequence length="189" mass="21709">MEKNMSSSKDKVTLKVIILYICEQIDSLSEQELMQIVLETMYMDYFTFSKLLGELIDEDLLSATIRKEESHKTNPPKRFSLTNKGAVVLETLNDNIPHAMTKYIQGVIAQKNSDKKSSESVVSTFEITANASFKLKLELKEQSETYFNLQFNVPNQEMAKKISDNWEKNAGKIYPQILNLLNEQDNQEV</sequence>
<gene>
    <name evidence="1" type="ORF">C5Q98_00970</name>
</gene>
<organism evidence="1 2">
    <name type="scientific">Fastidiosipila sanguinis</name>
    <dbReference type="NCBI Taxonomy" id="236753"/>
    <lineage>
        <taxon>Bacteria</taxon>
        <taxon>Bacillati</taxon>
        <taxon>Bacillota</taxon>
        <taxon>Clostridia</taxon>
        <taxon>Eubacteriales</taxon>
        <taxon>Oscillospiraceae</taxon>
        <taxon>Fastidiosipila</taxon>
    </lineage>
</organism>
<evidence type="ECO:0000313" key="2">
    <source>
        <dbReference type="Proteomes" id="UP000237947"/>
    </source>
</evidence>
<proteinExistence type="predicted"/>
<dbReference type="Pfam" id="PF14277">
    <property type="entry name" value="DUF4364"/>
    <property type="match status" value="1"/>
</dbReference>
<dbReference type="RefSeq" id="WP_106011876.1">
    <property type="nucleotide sequence ID" value="NZ_CP027226.1"/>
</dbReference>
<dbReference type="EMBL" id="CP027226">
    <property type="protein sequence ID" value="AVM41890.1"/>
    <property type="molecule type" value="Genomic_DNA"/>
</dbReference>